<sequence>MKKQFIKILISIFFLMLYSIGCGGGKDSGNNPFNPSNPSTPPPTSNYEPPATNTQEAKNFLYNFNMYSKAEKTDGREYKFDTDASLTITDANSVSYTEKSLFWGMSPDNKEIAYYYTEQKGSPTTYYTPKGAYIFKNDFIVEEYEYRNKMESHMFEASGNNIFQSGFSDMEKIMHPVDNQTIYDHKKINPAQNNTADANTWKTQVNGKSMSGNYMGDNNATFTFKDNGDVTINYETEVYGPNGPTGQKVQTNETFTFWGAYKDNQGGMNSLYGLYYIRYGDNNYSYYNTVAFGIQNYNGNIFQSGFSDMEKIMHPVDNQTIYYDHKKINPPQNNTADANTWKTQVNGKSMSGNYMGDNNATFTFKDNGDVTINYETEVYGPNAPTGQKVQTNETFTFWGAYKDNQGRMEILYGLYYIRYGDNNYSYYNTVAFYIDEDNVHYDYTKLKPLQNNTTEAMAWKNKVASKTFKEQYLFDKNGDIKDMEDIYSFWGVKSATEGIYYTKFKLKDIFGDKAPESDYYYIYHGFKLENNSLFMYHPNEYYNSFKNWSDKNFNSENINWSSIDWASMPLSKKEDIDWNRGEEVGKLIR</sequence>
<proteinExistence type="predicted"/>
<dbReference type="OrthoDB" id="41445at2"/>
<gene>
    <name evidence="2" type="ORF">WESB_1469</name>
</gene>
<dbReference type="Proteomes" id="UP000003759">
    <property type="component" value="Chromosome"/>
</dbReference>
<dbReference type="AlphaFoldDB" id="K0JJB2"/>
<dbReference type="KEGG" id="bpw:WESB_1469"/>
<evidence type="ECO:0000256" key="1">
    <source>
        <dbReference type="SAM" id="MobiDB-lite"/>
    </source>
</evidence>
<reference evidence="2 3" key="1">
    <citation type="journal article" date="2012" name="BMC Genomics">
        <title>Comparative genomics of Brachyspira pilosicoli strains: genome rearrangements, reductions and correlation of genetic compliment with phenotypic diversity.</title>
        <authorList>
            <person name="Mappley L.J."/>
            <person name="Black M.L."/>
            <person name="Abuoun M."/>
            <person name="Darby A.C."/>
            <person name="Woodward M.J."/>
            <person name="Parkhill J."/>
            <person name="Turner A.K."/>
            <person name="Bellgard M.I."/>
            <person name="La T."/>
            <person name="Phillips N.D."/>
            <person name="La Ragione R.M."/>
            <person name="Hampson D.J."/>
        </authorList>
    </citation>
    <scope>NUCLEOTIDE SEQUENCE [LARGE SCALE GENOMIC DNA]</scope>
    <source>
        <strain evidence="2">WesB</strain>
    </source>
</reference>
<dbReference type="RefSeq" id="WP_014933216.1">
    <property type="nucleotide sequence ID" value="NC_018604.1"/>
</dbReference>
<accession>K0JJB2</accession>
<feature type="region of interest" description="Disordered" evidence="1">
    <location>
        <begin position="29"/>
        <end position="52"/>
    </location>
</feature>
<evidence type="ECO:0000313" key="2">
    <source>
        <dbReference type="EMBL" id="CCG56937.1"/>
    </source>
</evidence>
<name>K0JJB2_BRAPL</name>
<protein>
    <submittedName>
        <fullName evidence="2">Unclassified</fullName>
    </submittedName>
</protein>
<evidence type="ECO:0000313" key="3">
    <source>
        <dbReference type="Proteomes" id="UP000003759"/>
    </source>
</evidence>
<dbReference type="PATRIC" id="fig|1161918.5.peg.778"/>
<dbReference type="EMBL" id="HE793032">
    <property type="protein sequence ID" value="CCG56937.1"/>
    <property type="molecule type" value="Genomic_DNA"/>
</dbReference>
<dbReference type="HOGENOM" id="CLU_462859_0_0_12"/>
<organism evidence="2 3">
    <name type="scientific">Brachyspira pilosicoli WesB</name>
    <dbReference type="NCBI Taxonomy" id="1161918"/>
    <lineage>
        <taxon>Bacteria</taxon>
        <taxon>Pseudomonadati</taxon>
        <taxon>Spirochaetota</taxon>
        <taxon>Spirochaetia</taxon>
        <taxon>Brachyspirales</taxon>
        <taxon>Brachyspiraceae</taxon>
        <taxon>Brachyspira</taxon>
    </lineage>
</organism>